<accession>A0ABQ9CL80</accession>
<keyword evidence="3" id="KW-1185">Reference proteome</keyword>
<organism evidence="2 3">
    <name type="scientific">Willisornis vidua</name>
    <name type="common">Xingu scale-backed antbird</name>
    <dbReference type="NCBI Taxonomy" id="1566151"/>
    <lineage>
        <taxon>Eukaryota</taxon>
        <taxon>Metazoa</taxon>
        <taxon>Chordata</taxon>
        <taxon>Craniata</taxon>
        <taxon>Vertebrata</taxon>
        <taxon>Euteleostomi</taxon>
        <taxon>Archelosauria</taxon>
        <taxon>Archosauria</taxon>
        <taxon>Dinosauria</taxon>
        <taxon>Saurischia</taxon>
        <taxon>Theropoda</taxon>
        <taxon>Coelurosauria</taxon>
        <taxon>Aves</taxon>
        <taxon>Neognathae</taxon>
        <taxon>Neoaves</taxon>
        <taxon>Telluraves</taxon>
        <taxon>Australaves</taxon>
        <taxon>Passeriformes</taxon>
        <taxon>Thamnophilidae</taxon>
        <taxon>Willisornis</taxon>
    </lineage>
</organism>
<keyword evidence="1" id="KW-0472">Membrane</keyword>
<feature type="transmembrane region" description="Helical" evidence="1">
    <location>
        <begin position="72"/>
        <end position="94"/>
    </location>
</feature>
<dbReference type="Proteomes" id="UP001145742">
    <property type="component" value="Unassembled WGS sequence"/>
</dbReference>
<gene>
    <name evidence="2" type="ORF">WISP_144082</name>
</gene>
<sequence length="126" mass="13509">MKYAQEQEDKYIDRRRGHSLELQQAGHKDEIPHMKAQTREVPVVDRVVVYVGVGMDVLEVVAVGVVETGRGVVVLGVLLLVVLLGGTAVVVVSLEGSGVTVGAVVDTLLVVDEDKPCVNIAFHDLP</sequence>
<dbReference type="EMBL" id="WHWB01034759">
    <property type="protein sequence ID" value="KAJ7404650.1"/>
    <property type="molecule type" value="Genomic_DNA"/>
</dbReference>
<comment type="caution">
    <text evidence="2">The sequence shown here is derived from an EMBL/GenBank/DDBJ whole genome shotgun (WGS) entry which is preliminary data.</text>
</comment>
<name>A0ABQ9CL80_9PASS</name>
<reference evidence="2" key="1">
    <citation type="submission" date="2019-10" db="EMBL/GenBank/DDBJ databases">
        <authorList>
            <person name="Soares A.E.R."/>
            <person name="Aleixo A."/>
            <person name="Schneider P."/>
            <person name="Miyaki C.Y."/>
            <person name="Schneider M.P."/>
            <person name="Mello C."/>
            <person name="Vasconcelos A.T.R."/>
        </authorList>
    </citation>
    <scope>NUCLEOTIDE SEQUENCE</scope>
    <source>
        <tissue evidence="2">Muscle</tissue>
    </source>
</reference>
<evidence type="ECO:0000256" key="1">
    <source>
        <dbReference type="SAM" id="Phobius"/>
    </source>
</evidence>
<protein>
    <submittedName>
        <fullName evidence="2">Uncharacterized protein</fullName>
    </submittedName>
</protein>
<proteinExistence type="predicted"/>
<evidence type="ECO:0000313" key="3">
    <source>
        <dbReference type="Proteomes" id="UP001145742"/>
    </source>
</evidence>
<evidence type="ECO:0000313" key="2">
    <source>
        <dbReference type="EMBL" id="KAJ7404650.1"/>
    </source>
</evidence>
<keyword evidence="1" id="KW-1133">Transmembrane helix</keyword>
<keyword evidence="1" id="KW-0812">Transmembrane</keyword>